<keyword evidence="4 6" id="KW-1133">Transmembrane helix</keyword>
<evidence type="ECO:0000256" key="1">
    <source>
        <dbReference type="ARBA" id="ARBA00004167"/>
    </source>
</evidence>
<dbReference type="Proteomes" id="UP000594454">
    <property type="component" value="Chromosome 3"/>
</dbReference>
<evidence type="ECO:0000256" key="6">
    <source>
        <dbReference type="SAM" id="Phobius"/>
    </source>
</evidence>
<accession>A0A7R8UQS3</accession>
<protein>
    <recommendedName>
        <fullName evidence="12">V-type proton ATPase subunit S1</fullName>
    </recommendedName>
</protein>
<dbReference type="InterPro" id="IPR046755">
    <property type="entry name" value="VAS1_LD"/>
</dbReference>
<comment type="subcellular location">
    <subcellularLocation>
        <location evidence="1">Membrane</location>
        <topology evidence="1">Single-pass membrane protein</topology>
    </subcellularLocation>
</comment>
<evidence type="ECO:0000313" key="11">
    <source>
        <dbReference type="Proteomes" id="UP000594454"/>
    </source>
</evidence>
<evidence type="ECO:0008006" key="12">
    <source>
        <dbReference type="Google" id="ProtNLM"/>
    </source>
</evidence>
<dbReference type="AlphaFoldDB" id="A0A7R8UQS3"/>
<dbReference type="InParanoid" id="A0A7R8UQS3"/>
<evidence type="ECO:0000256" key="2">
    <source>
        <dbReference type="ARBA" id="ARBA00009037"/>
    </source>
</evidence>
<dbReference type="Pfam" id="PF20520">
    <property type="entry name" value="Ac45-VOA1_TM"/>
    <property type="match status" value="1"/>
</dbReference>
<comment type="similarity">
    <text evidence="2">Belongs to the vacuolar ATPase subunit S1 family.</text>
</comment>
<gene>
    <name evidence="10" type="ORF">HERILL_LOCUS8167</name>
</gene>
<reference evidence="10 11" key="1">
    <citation type="submission" date="2020-11" db="EMBL/GenBank/DDBJ databases">
        <authorList>
            <person name="Wallbank WR R."/>
            <person name="Pardo Diaz C."/>
            <person name="Kozak K."/>
            <person name="Martin S."/>
            <person name="Jiggins C."/>
            <person name="Moest M."/>
            <person name="Warren A I."/>
            <person name="Generalovic N T."/>
            <person name="Byers J.R.P. K."/>
            <person name="Montejo-Kovacevich G."/>
            <person name="Yen C E."/>
        </authorList>
    </citation>
    <scope>NUCLEOTIDE SEQUENCE [LARGE SCALE GENOMIC DNA]</scope>
</reference>
<evidence type="ECO:0000313" key="10">
    <source>
        <dbReference type="EMBL" id="CAD7085317.1"/>
    </source>
</evidence>
<dbReference type="PANTHER" id="PTHR12471">
    <property type="entry name" value="VACUOLAR ATP SYNTHASE SUBUNIT S1"/>
    <property type="match status" value="1"/>
</dbReference>
<dbReference type="InterPro" id="IPR008388">
    <property type="entry name" value="Ac45_acc_su"/>
</dbReference>
<dbReference type="OrthoDB" id="9985059at2759"/>
<feature type="domain" description="V-type proton ATPase subunit S1/VOA1 transmembrane" evidence="9">
    <location>
        <begin position="321"/>
        <end position="358"/>
    </location>
</feature>
<keyword evidence="11" id="KW-1185">Reference proteome</keyword>
<evidence type="ECO:0000256" key="4">
    <source>
        <dbReference type="ARBA" id="ARBA00022989"/>
    </source>
</evidence>
<proteinExistence type="inferred from homology"/>
<dbReference type="OMA" id="MDAGYWS"/>
<feature type="signal peptide" evidence="7">
    <location>
        <begin position="1"/>
        <end position="16"/>
    </location>
</feature>
<dbReference type="Pfam" id="PF05827">
    <property type="entry name" value="VAS1_LD"/>
    <property type="match status" value="1"/>
</dbReference>
<organism evidence="10 11">
    <name type="scientific">Hermetia illucens</name>
    <name type="common">Black soldier fly</name>
    <dbReference type="NCBI Taxonomy" id="343691"/>
    <lineage>
        <taxon>Eukaryota</taxon>
        <taxon>Metazoa</taxon>
        <taxon>Ecdysozoa</taxon>
        <taxon>Arthropoda</taxon>
        <taxon>Hexapoda</taxon>
        <taxon>Insecta</taxon>
        <taxon>Pterygota</taxon>
        <taxon>Neoptera</taxon>
        <taxon>Endopterygota</taxon>
        <taxon>Diptera</taxon>
        <taxon>Brachycera</taxon>
        <taxon>Stratiomyomorpha</taxon>
        <taxon>Stratiomyidae</taxon>
        <taxon>Hermetiinae</taxon>
        <taxon>Hermetia</taxon>
    </lineage>
</organism>
<name>A0A7R8UQS3_HERIL</name>
<keyword evidence="5 6" id="KW-0472">Membrane</keyword>
<dbReference type="GO" id="GO:0001671">
    <property type="term" value="F:ATPase activator activity"/>
    <property type="evidence" value="ECO:0007669"/>
    <property type="project" value="TreeGrafter"/>
</dbReference>
<evidence type="ECO:0000256" key="5">
    <source>
        <dbReference type="ARBA" id="ARBA00023136"/>
    </source>
</evidence>
<feature type="transmembrane region" description="Helical" evidence="6">
    <location>
        <begin position="327"/>
        <end position="351"/>
    </location>
</feature>
<evidence type="ECO:0000259" key="8">
    <source>
        <dbReference type="Pfam" id="PF05827"/>
    </source>
</evidence>
<dbReference type="FunCoup" id="A0A7R8UQS3">
    <property type="interactions" value="1"/>
</dbReference>
<dbReference type="GO" id="GO:0033176">
    <property type="term" value="C:proton-transporting V-type ATPase complex"/>
    <property type="evidence" value="ECO:0007669"/>
    <property type="project" value="TreeGrafter"/>
</dbReference>
<sequence>MFKFVVFFAILTIGLCQDLKYHGPFFIWGPSVIEEIKSPALGVVNDGALLSLYEKVKSVVVFVTDTSDRIDGNSFPELKSIVEKESLVYLAQPRIPHPKGVNVKVHVVPLTGAAAAQDKVIKSTLDRIRDADGRGNIIGILANADDDGSLRSKREAEEPSVPAIDTNDTQARDFIYYAKGEAIIYTELAPVLFLDYNVTNRNYSIMKVLSGNPSVTIDKRGQVWKLFATFADGVNKTVLRFKFNVSSGYWAMKSVEVSHDESKIIELVAVGAVPEAPLGFSYKCMNIVFANGTNNLTMYNVQLQSFMGGGKRFNDTIDCIGFTTAPIWSGIFVSFLILFGTLIGITALMDIKPPNRFESSRSKQLTFTVQE</sequence>
<evidence type="ECO:0000256" key="3">
    <source>
        <dbReference type="ARBA" id="ARBA00022692"/>
    </source>
</evidence>
<evidence type="ECO:0000256" key="7">
    <source>
        <dbReference type="SAM" id="SignalP"/>
    </source>
</evidence>
<feature type="chain" id="PRO_5031059715" description="V-type proton ATPase subunit S1" evidence="7">
    <location>
        <begin position="17"/>
        <end position="371"/>
    </location>
</feature>
<feature type="domain" description="V-type proton ATPase subunit S1 luminal" evidence="8">
    <location>
        <begin position="238"/>
        <end position="306"/>
    </location>
</feature>
<evidence type="ECO:0000259" key="9">
    <source>
        <dbReference type="Pfam" id="PF20520"/>
    </source>
</evidence>
<dbReference type="GO" id="GO:0030641">
    <property type="term" value="P:regulation of cellular pH"/>
    <property type="evidence" value="ECO:0007669"/>
    <property type="project" value="TreeGrafter"/>
</dbReference>
<dbReference type="EMBL" id="LR899011">
    <property type="protein sequence ID" value="CAD7085317.1"/>
    <property type="molecule type" value="Genomic_DNA"/>
</dbReference>
<keyword evidence="3 6" id="KW-0812">Transmembrane</keyword>
<keyword evidence="7" id="KW-0732">Signal</keyword>
<dbReference type="Gene3D" id="2.40.160.110">
    <property type="match status" value="1"/>
</dbReference>
<dbReference type="PANTHER" id="PTHR12471:SF4">
    <property type="entry name" value="AGAP001624-PA"/>
    <property type="match status" value="1"/>
</dbReference>
<dbReference type="InterPro" id="IPR046756">
    <property type="entry name" value="VAS1/VOA1_TM"/>
</dbReference>